<dbReference type="Pfam" id="PF00575">
    <property type="entry name" value="S1"/>
    <property type="match status" value="3"/>
</dbReference>
<feature type="binding site" evidence="5">
    <location>
        <position position="218"/>
    </location>
    <ligand>
        <name>(2E)-4-hydroxy-3-methylbut-2-enyl diphosphate</name>
        <dbReference type="ChEBI" id="CHEBI:128753"/>
    </ligand>
</feature>
<dbReference type="NCBIfam" id="NF000907">
    <property type="entry name" value="PRK00087.1"/>
    <property type="match status" value="1"/>
</dbReference>
<dbReference type="Proteomes" id="UP000032250">
    <property type="component" value="Unassembled WGS sequence"/>
</dbReference>
<dbReference type="CDD" id="cd05688">
    <property type="entry name" value="S1_RPS1_repeat_ec3"/>
    <property type="match status" value="1"/>
</dbReference>
<sequence>MNVILADKAGFCFGVKRALDTTINTKENLKGKIYTLGPLIHNNDVVNLLKGKGIEPINIGDVDKLNKDDTIIIRSHGVPLQTINYLKDKGLNVINTTCPHVANIQIKAKKYYEEGYKIVIVGDENHPEVIGINGWCNNSAIISKDGSNINNLDKKVCVLCQTTEKQENWEKVLNILIKKSREILAFNTICNATQVRQQAAKKLSEKVDSMVVIGGKNSSNTTKLYEICKNNCKNTIHVENAKEIPEHIYKNSNIIGVTAGASTPDWIIKEAVNKMNNNDNIIEVSKNEMLEYMNEKEQQIVVGKVVKGTIVSLNENELFVDLNYKSEGIIPKEEVTLNEESILKEAFKVGDEIEAKIVRIKNEDGYVVLSLKELDREKALKNLKETFENKQTIKVIVKDAVDAGLICIYNGVRVFIPASHIELSHVDNLEKYKGSELEVNIIEFIKDRYKTKIVGSRREILKTIRDEHIEETWASLEKDTIVEGEVKRFTNFGAFVEINGVDGLLHVSEISWGRVERPEDALKVGDKIKVYILDIDKENKKLALSIKKLIEDPWKSVELKYPIGNIVLGKVVRFASFGAFIELEPGVDGLVHISKISNKRIDKPEEELTLGKEVKAKILEVNSPEKRIALSIKDVEEF</sequence>
<dbReference type="GO" id="GO:0046872">
    <property type="term" value="F:metal ion binding"/>
    <property type="evidence" value="ECO:0007669"/>
    <property type="project" value="UniProtKB-KW"/>
</dbReference>
<dbReference type="OrthoDB" id="9804077at2"/>
<dbReference type="PATRIC" id="fig|1379739.3.peg.2170"/>
<evidence type="ECO:0000256" key="2">
    <source>
        <dbReference type="ARBA" id="ARBA00022723"/>
    </source>
</evidence>
<dbReference type="GO" id="GO:0003676">
    <property type="term" value="F:nucleic acid binding"/>
    <property type="evidence" value="ECO:0007669"/>
    <property type="project" value="InterPro"/>
</dbReference>
<feature type="binding site" evidence="5">
    <location>
        <position position="219"/>
    </location>
    <ligand>
        <name>(2E)-4-hydroxy-3-methylbut-2-enyl diphosphate</name>
        <dbReference type="ChEBI" id="CHEBI:128753"/>
    </ligand>
</feature>
<evidence type="ECO:0000256" key="4">
    <source>
        <dbReference type="ARBA" id="ARBA00023014"/>
    </source>
</evidence>
<dbReference type="GO" id="GO:0019288">
    <property type="term" value="P:isopentenyl diphosphate biosynthetic process, methylerythritol 4-phosphate pathway"/>
    <property type="evidence" value="ECO:0007669"/>
    <property type="project" value="UniProtKB-UniRule"/>
</dbReference>
<feature type="binding site" evidence="5">
    <location>
        <position position="76"/>
    </location>
    <ligand>
        <name>(2E)-4-hydroxy-3-methylbut-2-enyl diphosphate</name>
        <dbReference type="ChEBI" id="CHEBI:128753"/>
    </ligand>
</feature>
<feature type="binding site" evidence="5">
    <location>
        <position position="76"/>
    </location>
    <ligand>
        <name>isopentenyl diphosphate</name>
        <dbReference type="ChEBI" id="CHEBI:128769"/>
    </ligand>
</feature>
<dbReference type="Gene3D" id="3.40.1010.20">
    <property type="entry name" value="4-hydroxy-3-methylbut-2-enyl diphosphate reductase, catalytic domain"/>
    <property type="match status" value="2"/>
</dbReference>
<feature type="binding site" evidence="5">
    <location>
        <position position="41"/>
    </location>
    <ligand>
        <name>(2E)-4-hydroxy-3-methylbut-2-enyl diphosphate</name>
        <dbReference type="ChEBI" id="CHEBI:128753"/>
    </ligand>
</feature>
<feature type="binding site" evidence="5">
    <location>
        <position position="76"/>
    </location>
    <ligand>
        <name>dimethylallyl diphosphate</name>
        <dbReference type="ChEBI" id="CHEBI:57623"/>
    </ligand>
</feature>
<proteinExistence type="inferred from homology"/>
<feature type="binding site" evidence="5">
    <location>
        <position position="220"/>
    </location>
    <ligand>
        <name>dimethylallyl diphosphate</name>
        <dbReference type="ChEBI" id="CHEBI:57623"/>
    </ligand>
</feature>
<dbReference type="RefSeq" id="WP_043031911.1">
    <property type="nucleotide sequence ID" value="NZ_JXSU01000007.1"/>
</dbReference>
<feature type="binding site" evidence="5">
    <location>
        <position position="41"/>
    </location>
    <ligand>
        <name>isopentenyl diphosphate</name>
        <dbReference type="ChEBI" id="CHEBI:128769"/>
    </ligand>
</feature>
<dbReference type="GO" id="GO:0051745">
    <property type="term" value="F:4-hydroxy-3-methylbut-2-enyl diphosphate reductase activity"/>
    <property type="evidence" value="ECO:0007669"/>
    <property type="project" value="UniProtKB-UniRule"/>
</dbReference>
<accession>A0A0D1BY06</accession>
<evidence type="ECO:0000256" key="3">
    <source>
        <dbReference type="ARBA" id="ARBA00023004"/>
    </source>
</evidence>
<dbReference type="PANTHER" id="PTHR30426">
    <property type="entry name" value="4-HYDROXY-3-METHYLBUT-2-ENYL DIPHOSPHATE REDUCTASE"/>
    <property type="match status" value="1"/>
</dbReference>
<dbReference type="PRINTS" id="PR00681">
    <property type="entry name" value="RIBOSOMALS1"/>
</dbReference>
<dbReference type="EMBL" id="JXSU01000007">
    <property type="protein sequence ID" value="KIS23736.1"/>
    <property type="molecule type" value="Genomic_DNA"/>
</dbReference>
<comment type="caution">
    <text evidence="7">The sequence shown here is derived from an EMBL/GenBank/DDBJ whole genome shotgun (WGS) entry which is preliminary data.</text>
</comment>
<evidence type="ECO:0000259" key="6">
    <source>
        <dbReference type="PROSITE" id="PS50126"/>
    </source>
</evidence>
<feature type="binding site" evidence="5">
    <location>
        <position position="126"/>
    </location>
    <ligand>
        <name>isopentenyl diphosphate</name>
        <dbReference type="ChEBI" id="CHEBI:128769"/>
    </ligand>
</feature>
<feature type="binding site" evidence="5">
    <location>
        <position position="262"/>
    </location>
    <ligand>
        <name>isopentenyl diphosphate</name>
        <dbReference type="ChEBI" id="CHEBI:128769"/>
    </ligand>
</feature>
<dbReference type="PROSITE" id="PS50126">
    <property type="entry name" value="S1"/>
    <property type="match status" value="3"/>
</dbReference>
<feature type="binding site" evidence="5">
    <location>
        <position position="218"/>
    </location>
    <ligand>
        <name>dimethylallyl diphosphate</name>
        <dbReference type="ChEBI" id="CHEBI:57623"/>
    </ligand>
</feature>
<comment type="catalytic activity">
    <reaction evidence="5">
        <text>dimethylallyl diphosphate + 2 oxidized [2Fe-2S]-[ferredoxin] + H2O = (2E)-4-hydroxy-3-methylbut-2-enyl diphosphate + 2 reduced [2Fe-2S]-[ferredoxin] + 2 H(+)</text>
        <dbReference type="Rhea" id="RHEA:24825"/>
        <dbReference type="Rhea" id="RHEA-COMP:10000"/>
        <dbReference type="Rhea" id="RHEA-COMP:10001"/>
        <dbReference type="ChEBI" id="CHEBI:15377"/>
        <dbReference type="ChEBI" id="CHEBI:15378"/>
        <dbReference type="ChEBI" id="CHEBI:33737"/>
        <dbReference type="ChEBI" id="CHEBI:33738"/>
        <dbReference type="ChEBI" id="CHEBI:57623"/>
        <dbReference type="ChEBI" id="CHEBI:128753"/>
        <dbReference type="EC" id="1.17.7.4"/>
    </reaction>
</comment>
<gene>
    <name evidence="5" type="primary">ispH</name>
    <name evidence="7" type="ORF">N495_09070</name>
</gene>
<feature type="domain" description="S1 motif" evidence="6">
    <location>
        <begin position="564"/>
        <end position="633"/>
    </location>
</feature>
<dbReference type="CDD" id="cd04465">
    <property type="entry name" value="S1_RPS1_repeat_ec2_hs2"/>
    <property type="match status" value="1"/>
</dbReference>
<feature type="binding site" evidence="5">
    <location>
        <position position="219"/>
    </location>
    <ligand>
        <name>dimethylallyl diphosphate</name>
        <dbReference type="ChEBI" id="CHEBI:57623"/>
    </ligand>
</feature>
<feature type="domain" description="S1 motif" evidence="6">
    <location>
        <begin position="479"/>
        <end position="547"/>
    </location>
</feature>
<dbReference type="GO" id="GO:0016114">
    <property type="term" value="P:terpenoid biosynthetic process"/>
    <property type="evidence" value="ECO:0007669"/>
    <property type="project" value="UniProtKB-UniRule"/>
</dbReference>
<keyword evidence="5" id="KW-0414">Isoprene biosynthesis</keyword>
<comment type="similarity">
    <text evidence="5">Belongs to the IspH family.</text>
</comment>
<feature type="binding site" evidence="5">
    <location>
        <position position="262"/>
    </location>
    <ligand>
        <name>(2E)-4-hydroxy-3-methylbut-2-enyl diphosphate</name>
        <dbReference type="ChEBI" id="CHEBI:128753"/>
    </ligand>
</feature>
<keyword evidence="2 5" id="KW-0479">Metal-binding</keyword>
<dbReference type="HAMAP" id="MF_00191">
    <property type="entry name" value="IspH"/>
    <property type="match status" value="1"/>
</dbReference>
<comment type="catalytic activity">
    <reaction evidence="5">
        <text>isopentenyl diphosphate + 2 oxidized [2Fe-2S]-[ferredoxin] + H2O = (2E)-4-hydroxy-3-methylbut-2-enyl diphosphate + 2 reduced [2Fe-2S]-[ferredoxin] + 2 H(+)</text>
        <dbReference type="Rhea" id="RHEA:24488"/>
        <dbReference type="Rhea" id="RHEA-COMP:10000"/>
        <dbReference type="Rhea" id="RHEA-COMP:10001"/>
        <dbReference type="ChEBI" id="CHEBI:15377"/>
        <dbReference type="ChEBI" id="CHEBI:15378"/>
        <dbReference type="ChEBI" id="CHEBI:33737"/>
        <dbReference type="ChEBI" id="CHEBI:33738"/>
        <dbReference type="ChEBI" id="CHEBI:128753"/>
        <dbReference type="ChEBI" id="CHEBI:128769"/>
        <dbReference type="EC" id="1.17.7.4"/>
    </reaction>
</comment>
<dbReference type="NCBIfam" id="NF009024">
    <property type="entry name" value="PRK12360.1"/>
    <property type="match status" value="1"/>
</dbReference>
<dbReference type="GO" id="GO:0051539">
    <property type="term" value="F:4 iron, 4 sulfur cluster binding"/>
    <property type="evidence" value="ECO:0007669"/>
    <property type="project" value="UniProtKB-UniRule"/>
</dbReference>
<feature type="binding site" evidence="5">
    <location>
        <position position="162"/>
    </location>
    <ligand>
        <name>(2E)-4-hydroxy-3-methylbut-2-enyl diphosphate</name>
        <dbReference type="ChEBI" id="CHEBI:128753"/>
    </ligand>
</feature>
<feature type="binding site" evidence="5">
    <location>
        <position position="219"/>
    </location>
    <ligand>
        <name>isopentenyl diphosphate</name>
        <dbReference type="ChEBI" id="CHEBI:128769"/>
    </ligand>
</feature>
<dbReference type="UniPathway" id="UPA00056">
    <property type="reaction ID" value="UER00097"/>
</dbReference>
<feature type="binding site" evidence="5">
    <location>
        <position position="218"/>
    </location>
    <ligand>
        <name>isopentenyl diphosphate</name>
        <dbReference type="ChEBI" id="CHEBI:128769"/>
    </ligand>
</feature>
<dbReference type="SMART" id="SM00316">
    <property type="entry name" value="S1"/>
    <property type="match status" value="4"/>
</dbReference>
<evidence type="ECO:0000313" key="7">
    <source>
        <dbReference type="EMBL" id="KIS23736.1"/>
    </source>
</evidence>
<comment type="pathway">
    <text evidence="5">Isoprenoid biosynthesis; dimethylallyl diphosphate biosynthesis; dimethylallyl diphosphate from (2E)-4-hydroxy-3-methylbutenyl diphosphate: step 1/1.</text>
</comment>
<comment type="cofactor">
    <cofactor evidence="5">
        <name>[4Fe-4S] cluster</name>
        <dbReference type="ChEBI" id="CHEBI:49883"/>
    </cofactor>
    <text evidence="5">Binds 1 [4Fe-4S] cluster per subunit.</text>
</comment>
<dbReference type="UniPathway" id="UPA00059">
    <property type="reaction ID" value="UER00105"/>
</dbReference>
<feature type="binding site" evidence="5">
    <location>
        <position position="220"/>
    </location>
    <ligand>
        <name>(2E)-4-hydroxy-3-methylbut-2-enyl diphosphate</name>
        <dbReference type="ChEBI" id="CHEBI:128753"/>
    </ligand>
</feature>
<dbReference type="InterPro" id="IPR003451">
    <property type="entry name" value="LytB/IspH"/>
</dbReference>
<dbReference type="Pfam" id="PF02401">
    <property type="entry name" value="LYTB"/>
    <property type="match status" value="1"/>
</dbReference>
<protein>
    <recommendedName>
        <fullName evidence="5">4-hydroxy-3-methylbut-2-enyl diphosphate reductase</fullName>
        <shortName evidence="5">HMBPP reductase</shortName>
        <ecNumber evidence="5">1.17.7.4</ecNumber>
    </recommendedName>
</protein>
<dbReference type="NCBIfam" id="NF005208">
    <property type="entry name" value="PRK06676.1"/>
    <property type="match status" value="1"/>
</dbReference>
<keyword evidence="4 5" id="KW-0411">Iron-sulfur</keyword>
<dbReference type="EC" id="1.17.7.4" evidence="5"/>
<organism evidence="7 8">
    <name type="scientific">Clostridium botulinum B2 450</name>
    <dbReference type="NCBI Taxonomy" id="1379739"/>
    <lineage>
        <taxon>Bacteria</taxon>
        <taxon>Bacillati</taxon>
        <taxon>Bacillota</taxon>
        <taxon>Clostridia</taxon>
        <taxon>Eubacteriales</taxon>
        <taxon>Clostridiaceae</taxon>
        <taxon>Clostridium</taxon>
    </lineage>
</organism>
<evidence type="ECO:0000256" key="1">
    <source>
        <dbReference type="ARBA" id="ARBA00022485"/>
    </source>
</evidence>
<dbReference type="AlphaFoldDB" id="A0A0D1BY06"/>
<feature type="active site" description="Proton donor" evidence="5">
    <location>
        <position position="128"/>
    </location>
</feature>
<feature type="domain" description="S1 motif" evidence="6">
    <location>
        <begin position="303"/>
        <end position="372"/>
    </location>
</feature>
<evidence type="ECO:0000313" key="8">
    <source>
        <dbReference type="Proteomes" id="UP000032250"/>
    </source>
</evidence>
<dbReference type="NCBIfam" id="TIGR00216">
    <property type="entry name" value="ispH_lytB"/>
    <property type="match status" value="1"/>
</dbReference>
<comment type="pathway">
    <text evidence="5">Isoprenoid biosynthesis; isopentenyl diphosphate biosynthesis via DXP pathway; isopentenyl diphosphate from 1-deoxy-D-xylulose 5-phosphate: step 6/6.</text>
</comment>
<dbReference type="Gene3D" id="3.40.50.11270">
    <property type="match status" value="1"/>
</dbReference>
<dbReference type="CDD" id="cd05687">
    <property type="entry name" value="S1_RPS1_repeat_ec1_hs1"/>
    <property type="match status" value="1"/>
</dbReference>
<keyword evidence="1 5" id="KW-0004">4Fe-4S</keyword>
<dbReference type="Gene3D" id="2.40.50.140">
    <property type="entry name" value="Nucleic acid-binding proteins"/>
    <property type="match status" value="3"/>
</dbReference>
<feature type="binding site" evidence="5">
    <location>
        <position position="190"/>
    </location>
    <ligand>
        <name>[4Fe-4S] cluster</name>
        <dbReference type="ChEBI" id="CHEBI:49883"/>
    </ligand>
</feature>
<feature type="binding site" evidence="5">
    <location>
        <position position="126"/>
    </location>
    <ligand>
        <name>(2E)-4-hydroxy-3-methylbut-2-enyl diphosphate</name>
        <dbReference type="ChEBI" id="CHEBI:128753"/>
    </ligand>
</feature>
<feature type="binding site" evidence="5">
    <location>
        <position position="41"/>
    </location>
    <ligand>
        <name>dimethylallyl diphosphate</name>
        <dbReference type="ChEBI" id="CHEBI:57623"/>
    </ligand>
</feature>
<feature type="binding site" evidence="5">
    <location>
        <position position="12"/>
    </location>
    <ligand>
        <name>[4Fe-4S] cluster</name>
        <dbReference type="ChEBI" id="CHEBI:49883"/>
    </ligand>
</feature>
<dbReference type="SUPFAM" id="SSF50249">
    <property type="entry name" value="Nucleic acid-binding proteins"/>
    <property type="match status" value="4"/>
</dbReference>
<feature type="binding site" evidence="5">
    <location>
        <position position="126"/>
    </location>
    <ligand>
        <name>dimethylallyl diphosphate</name>
        <dbReference type="ChEBI" id="CHEBI:57623"/>
    </ligand>
</feature>
<dbReference type="GO" id="GO:0050992">
    <property type="term" value="P:dimethylallyl diphosphate biosynthetic process"/>
    <property type="evidence" value="ECO:0007669"/>
    <property type="project" value="UniProtKB-UniRule"/>
</dbReference>
<keyword evidence="3 5" id="KW-0408">Iron</keyword>
<feature type="binding site" evidence="5">
    <location>
        <position position="262"/>
    </location>
    <ligand>
        <name>dimethylallyl diphosphate</name>
        <dbReference type="ChEBI" id="CHEBI:57623"/>
    </ligand>
</feature>
<dbReference type="HOGENOM" id="CLU_015805_3_1_9"/>
<dbReference type="InterPro" id="IPR003029">
    <property type="entry name" value="S1_domain"/>
</dbReference>
<feature type="binding site" evidence="5">
    <location>
        <position position="220"/>
    </location>
    <ligand>
        <name>isopentenyl diphosphate</name>
        <dbReference type="ChEBI" id="CHEBI:128769"/>
    </ligand>
</feature>
<reference evidence="7 8" key="1">
    <citation type="submission" date="2014-06" db="EMBL/GenBank/DDBJ databases">
        <title>Genome characterization of distinct group I Clostridium botulinum lineages.</title>
        <authorList>
            <person name="Giordani F."/>
            <person name="Anselmo A."/>
            <person name="Fillo S."/>
            <person name="Palozzi A.M."/>
            <person name="Fortunato A."/>
            <person name="Gentile B."/>
            <person name="Ciammaruconi A."/>
            <person name="Anniballi F."/>
            <person name="De Medici D."/>
            <person name="Lista F."/>
        </authorList>
    </citation>
    <scope>NUCLEOTIDE SEQUENCE [LARGE SCALE GENOMIC DNA]</scope>
    <source>
        <strain evidence="7 8">B2 450</strain>
    </source>
</reference>
<dbReference type="InterPro" id="IPR035104">
    <property type="entry name" value="Ribosomal_protein_S1-like"/>
</dbReference>
<keyword evidence="5 7" id="KW-0560">Oxidoreductase</keyword>
<dbReference type="PANTHER" id="PTHR30426:SF0">
    <property type="entry name" value="4-HYDROXY-3-METHYLBUT-2-ENYL DIPHOSPHATE REDUCTASE"/>
    <property type="match status" value="1"/>
</dbReference>
<dbReference type="CDD" id="cd13944">
    <property type="entry name" value="lytB_ispH"/>
    <property type="match status" value="1"/>
</dbReference>
<name>A0A0D1BY06_CLOBO</name>
<feature type="binding site" evidence="5">
    <location>
        <position position="98"/>
    </location>
    <ligand>
        <name>[4Fe-4S] cluster</name>
        <dbReference type="ChEBI" id="CHEBI:49883"/>
    </ligand>
</feature>
<evidence type="ECO:0000256" key="5">
    <source>
        <dbReference type="HAMAP-Rule" id="MF_00191"/>
    </source>
</evidence>
<dbReference type="InterPro" id="IPR012340">
    <property type="entry name" value="NA-bd_OB-fold"/>
</dbReference>
<comment type="function">
    <text evidence="5">Catalyzes the conversion of 1-hydroxy-2-methyl-2-(E)-butenyl 4-diphosphate (HMBPP) into a mixture of isopentenyl diphosphate (IPP) and dimethylallyl diphosphate (DMAPP). Acts in the terminal step of the DOXP/MEP pathway for isoprenoid precursor biosynthesis.</text>
</comment>